<dbReference type="InterPro" id="IPR015590">
    <property type="entry name" value="Aldehyde_DH_dom"/>
</dbReference>
<dbReference type="GeneID" id="27710028"/>
<dbReference type="Proteomes" id="UP000053411">
    <property type="component" value="Unassembled WGS sequence"/>
</dbReference>
<dbReference type="SUPFAM" id="SSF53720">
    <property type="entry name" value="ALDH-like"/>
    <property type="match status" value="1"/>
</dbReference>
<name>A0A0D2K1C8_9EURO</name>
<dbReference type="GO" id="GO:0004777">
    <property type="term" value="F:succinate-semialdehyde dehydrogenase (NAD+) activity"/>
    <property type="evidence" value="ECO:0007669"/>
    <property type="project" value="TreeGrafter"/>
</dbReference>
<sequence length="517" mass="55486">MSSLVANSISSNMPSLITNGTSSDLSPHATNSISSSVSAFDSSSTIPLWLDGNEVKCSDTFDVVSPVDHQILYKCSSASEDDATRAVLAAEKAFKSWSKTKPDTRRDIFLRAADLLEQRSKELHHYSRTEMGMAEMVSKLELGLAINACRCVAGLIQVATTSSMPVVAEEDSNALLVKEPYGVVLGIAPWNIPYILGLRACLQPLAMGNTVVLKGPEHAPAVHWAIASVLHAAGLPAGCLNTIYHRPADAAKITNTLISHPAIKKINFTGSTAVGAIIASQAGKYLKPTVMELGGKASAIVCEDADVQEAAFHCSRGAFINAGQVCMSTERILVNAKIADEFRSALKVAMDELFSDKGMPTPQLMSAVPVQKNKRLISDALGKGARALYGDPGHSEASKTQMRPIILENVEPQMDIWYTESFGPTVSLILVQSDDEAVTIANDTEYGLSSAVFTRDLRRGLRIAREIETGAVHINSMTVHDEPALPHGGVKGSGWGRFNSLKGLDEWARTKAVTWKD</sequence>
<dbReference type="AlphaFoldDB" id="A0A0D2K1C8"/>
<evidence type="ECO:0000259" key="4">
    <source>
        <dbReference type="Pfam" id="PF00171"/>
    </source>
</evidence>
<dbReference type="FunFam" id="3.40.605.10:FF:000012">
    <property type="entry name" value="NAD-dependent succinate-semialdehyde dehydrogenase"/>
    <property type="match status" value="1"/>
</dbReference>
<proteinExistence type="inferred from homology"/>
<evidence type="ECO:0000313" key="5">
    <source>
        <dbReference type="EMBL" id="KIX99647.1"/>
    </source>
</evidence>
<dbReference type="InterPro" id="IPR016161">
    <property type="entry name" value="Ald_DH/histidinol_DH"/>
</dbReference>
<organism evidence="5 6">
    <name type="scientific">Fonsecaea multimorphosa CBS 102226</name>
    <dbReference type="NCBI Taxonomy" id="1442371"/>
    <lineage>
        <taxon>Eukaryota</taxon>
        <taxon>Fungi</taxon>
        <taxon>Dikarya</taxon>
        <taxon>Ascomycota</taxon>
        <taxon>Pezizomycotina</taxon>
        <taxon>Eurotiomycetes</taxon>
        <taxon>Chaetothyriomycetidae</taxon>
        <taxon>Chaetothyriales</taxon>
        <taxon>Herpotrichiellaceae</taxon>
        <taxon>Fonsecaea</taxon>
    </lineage>
</organism>
<dbReference type="RefSeq" id="XP_016633770.1">
    <property type="nucleotide sequence ID" value="XM_016774790.1"/>
</dbReference>
<reference evidence="5 6" key="1">
    <citation type="submission" date="2015-01" db="EMBL/GenBank/DDBJ databases">
        <title>The Genome Sequence of Fonsecaea multimorphosa CBS 102226.</title>
        <authorList>
            <consortium name="The Broad Institute Genomics Platform"/>
            <person name="Cuomo C."/>
            <person name="de Hoog S."/>
            <person name="Gorbushina A."/>
            <person name="Stielow B."/>
            <person name="Teixiera M."/>
            <person name="Abouelleil A."/>
            <person name="Chapman S.B."/>
            <person name="Priest M."/>
            <person name="Young S.K."/>
            <person name="Wortman J."/>
            <person name="Nusbaum C."/>
            <person name="Birren B."/>
        </authorList>
    </citation>
    <scope>NUCLEOTIDE SEQUENCE [LARGE SCALE GENOMIC DNA]</scope>
    <source>
        <strain evidence="5 6">CBS 102226</strain>
    </source>
</reference>
<keyword evidence="3" id="KW-0560">Oxidoreductase</keyword>
<dbReference type="Gene3D" id="3.40.605.10">
    <property type="entry name" value="Aldehyde Dehydrogenase, Chain A, domain 1"/>
    <property type="match status" value="1"/>
</dbReference>
<keyword evidence="2" id="KW-0521">NADP</keyword>
<dbReference type="InterPro" id="IPR016163">
    <property type="entry name" value="Ald_DH_C"/>
</dbReference>
<evidence type="ECO:0000256" key="2">
    <source>
        <dbReference type="ARBA" id="ARBA00022857"/>
    </source>
</evidence>
<dbReference type="GO" id="GO:0009450">
    <property type="term" value="P:gamma-aminobutyric acid catabolic process"/>
    <property type="evidence" value="ECO:0007669"/>
    <property type="project" value="TreeGrafter"/>
</dbReference>
<dbReference type="EMBL" id="KN848068">
    <property type="protein sequence ID" value="KIX99647.1"/>
    <property type="molecule type" value="Genomic_DNA"/>
</dbReference>
<protein>
    <recommendedName>
        <fullName evidence="4">Aldehyde dehydrogenase domain-containing protein</fullName>
    </recommendedName>
</protein>
<dbReference type="VEuPathDB" id="FungiDB:Z520_04282"/>
<dbReference type="InterPro" id="IPR050740">
    <property type="entry name" value="Aldehyde_DH_Superfamily"/>
</dbReference>
<dbReference type="CDD" id="cd07105">
    <property type="entry name" value="ALDH_SaliADH"/>
    <property type="match status" value="1"/>
</dbReference>
<dbReference type="OrthoDB" id="310895at2759"/>
<gene>
    <name evidence="5" type="ORF">Z520_04282</name>
</gene>
<dbReference type="PANTHER" id="PTHR43353">
    <property type="entry name" value="SUCCINATE-SEMIALDEHYDE DEHYDROGENASE, MITOCHONDRIAL"/>
    <property type="match status" value="1"/>
</dbReference>
<dbReference type="InterPro" id="IPR016162">
    <property type="entry name" value="Ald_DH_N"/>
</dbReference>
<evidence type="ECO:0000313" key="6">
    <source>
        <dbReference type="Proteomes" id="UP000053411"/>
    </source>
</evidence>
<accession>A0A0D2K1C8</accession>
<dbReference type="Gene3D" id="3.40.309.10">
    <property type="entry name" value="Aldehyde Dehydrogenase, Chain A, domain 2"/>
    <property type="match status" value="1"/>
</dbReference>
<evidence type="ECO:0000256" key="1">
    <source>
        <dbReference type="ARBA" id="ARBA00009986"/>
    </source>
</evidence>
<feature type="domain" description="Aldehyde dehydrogenase" evidence="4">
    <location>
        <begin position="58"/>
        <end position="513"/>
    </location>
</feature>
<dbReference type="STRING" id="1442371.A0A0D2K1C8"/>
<dbReference type="PANTHER" id="PTHR43353:SF6">
    <property type="entry name" value="CYTOPLASMIC ALDEHYDE DEHYDROGENASE (EUROFUNG)"/>
    <property type="match status" value="1"/>
</dbReference>
<evidence type="ECO:0000256" key="3">
    <source>
        <dbReference type="ARBA" id="ARBA00023002"/>
    </source>
</evidence>
<comment type="similarity">
    <text evidence="1">Belongs to the aldehyde dehydrogenase family.</text>
</comment>
<keyword evidence="6" id="KW-1185">Reference proteome</keyword>
<dbReference type="Pfam" id="PF00171">
    <property type="entry name" value="Aldedh"/>
    <property type="match status" value="1"/>
</dbReference>